<dbReference type="InterPro" id="IPR045573">
    <property type="entry name" value="Fut8_N_cat"/>
</dbReference>
<dbReference type="EMBL" id="OB665603">
    <property type="protein sequence ID" value="CAD7233076.1"/>
    <property type="molecule type" value="Genomic_DNA"/>
</dbReference>
<organism evidence="5">
    <name type="scientific">Cyprideis torosa</name>
    <dbReference type="NCBI Taxonomy" id="163714"/>
    <lineage>
        <taxon>Eukaryota</taxon>
        <taxon>Metazoa</taxon>
        <taxon>Ecdysozoa</taxon>
        <taxon>Arthropoda</taxon>
        <taxon>Crustacea</taxon>
        <taxon>Oligostraca</taxon>
        <taxon>Ostracoda</taxon>
        <taxon>Podocopa</taxon>
        <taxon>Podocopida</taxon>
        <taxon>Cytherocopina</taxon>
        <taxon>Cytheroidea</taxon>
        <taxon>Cytherideidae</taxon>
        <taxon>Cyprideis</taxon>
    </lineage>
</organism>
<feature type="region of interest" description="Important for donor substrate binding" evidence="3">
    <location>
        <begin position="191"/>
        <end position="192"/>
    </location>
</feature>
<name>A0A7R8WJS8_9CRUS</name>
<evidence type="ECO:0000256" key="3">
    <source>
        <dbReference type="PROSITE-ProRule" id="PRU00992"/>
    </source>
</evidence>
<dbReference type="CDD" id="cd11300">
    <property type="entry name" value="Fut8_like"/>
    <property type="match status" value="1"/>
</dbReference>
<dbReference type="AlphaFoldDB" id="A0A7R8WJS8"/>
<accession>A0A7R8WJS8</accession>
<proteinExistence type="inferred from homology"/>
<evidence type="ECO:0000256" key="1">
    <source>
        <dbReference type="ARBA" id="ARBA00022676"/>
    </source>
</evidence>
<reference evidence="5" key="1">
    <citation type="submission" date="2020-11" db="EMBL/GenBank/DDBJ databases">
        <authorList>
            <person name="Tran Van P."/>
        </authorList>
    </citation>
    <scope>NUCLEOTIDE SEQUENCE</scope>
</reference>
<feature type="non-terminal residue" evidence="5">
    <location>
        <position position="443"/>
    </location>
</feature>
<keyword evidence="1 3" id="KW-0328">Glycosyltransferase</keyword>
<dbReference type="PROSITE" id="PS51659">
    <property type="entry name" value="GT23"/>
    <property type="match status" value="1"/>
</dbReference>
<evidence type="ECO:0000256" key="2">
    <source>
        <dbReference type="ARBA" id="ARBA00022679"/>
    </source>
</evidence>
<protein>
    <submittedName>
        <fullName evidence="5">Uncharacterized protein</fullName>
    </submittedName>
</protein>
<dbReference type="PANTHER" id="PTHR13132">
    <property type="entry name" value="ALPHA- 1,6 -FUCOSYLTRANSFERASE"/>
    <property type="match status" value="1"/>
</dbReference>
<sequence>MLGSNAPWVQSPGSNTPGSKQPGLKSPGALRTMKNRVFEDCGFGCQVHHLTYCLIVAYATQRTLFLKSQGWNYNRNGWHAVFQPVSKTCTDVVPDNNTMLSAAAPNANRFSVVHLPILDLVSPYHPYTPNAIPKDLSERLIRAHGEPAVWWVGQFASYLLRPLDPLQEFLVQAKRKLRFRNKSPIVGVHIRRTDKYLEASFYSVEEYFKFVELFFEQEERRRGTKLQRRAFIATDDPSVIDEARRKMSTCIRSEFETSSKNWIVTAGLETVTQLPWFFYICSYEILGDPTVAETASLPSRYSFDSLRGIVLDIHVLSKCSYLVCTFSSNWGFTLDFLKANLVAVTIDGASVMVGNVNGVLQRLKDMISPEIITWHCLNHRLELAVGDTVKKVGGGVNHVCRLAYELMQTDHTDASHASLDREWVFVHGQGPESVAVEAHEGKA</sequence>
<dbReference type="InterPro" id="IPR027350">
    <property type="entry name" value="GT23_dom"/>
</dbReference>
<keyword evidence="2 3" id="KW-0808">Transferase</keyword>
<feature type="region of interest" description="Disordered" evidence="4">
    <location>
        <begin position="1"/>
        <end position="28"/>
    </location>
</feature>
<dbReference type="Gene3D" id="3.40.50.11350">
    <property type="match status" value="1"/>
</dbReference>
<dbReference type="GO" id="GO:0006487">
    <property type="term" value="P:protein N-linked glycosylation"/>
    <property type="evidence" value="ECO:0007669"/>
    <property type="project" value="TreeGrafter"/>
</dbReference>
<dbReference type="Pfam" id="PF19745">
    <property type="entry name" value="FUT8_N_cat"/>
    <property type="match status" value="2"/>
</dbReference>
<evidence type="ECO:0000313" key="5">
    <source>
        <dbReference type="EMBL" id="CAD7233076.1"/>
    </source>
</evidence>
<dbReference type="OrthoDB" id="2014825at2759"/>
<evidence type="ECO:0000256" key="4">
    <source>
        <dbReference type="SAM" id="MobiDB-lite"/>
    </source>
</evidence>
<gene>
    <name evidence="5" type="ORF">CTOB1V02_LOCUS10900</name>
</gene>
<dbReference type="GO" id="GO:0046921">
    <property type="term" value="F:alpha-(1-&gt;6)-fucosyltransferase activity"/>
    <property type="evidence" value="ECO:0007669"/>
    <property type="project" value="TreeGrafter"/>
</dbReference>
<dbReference type="PANTHER" id="PTHR13132:SF29">
    <property type="entry name" value="ALPHA-(1,6)-FUCOSYLTRANSFERASE"/>
    <property type="match status" value="1"/>
</dbReference>
<comment type="similarity">
    <text evidence="3">Belongs to the glycosyltransferase 23 family.</text>
</comment>
<feature type="compositionally biased region" description="Polar residues" evidence="4">
    <location>
        <begin position="7"/>
        <end position="19"/>
    </location>
</feature>